<feature type="compositionally biased region" description="Gly residues" evidence="5">
    <location>
        <begin position="251"/>
        <end position="260"/>
    </location>
</feature>
<dbReference type="Gene3D" id="1.20.1540.10">
    <property type="entry name" value="Rhomboid-like"/>
    <property type="match status" value="1"/>
</dbReference>
<dbReference type="InterPro" id="IPR035952">
    <property type="entry name" value="Rhomboid-like_sf"/>
</dbReference>
<dbReference type="PANTHER" id="PTHR43066">
    <property type="entry name" value="RHOMBOID-RELATED PROTEIN"/>
    <property type="match status" value="1"/>
</dbReference>
<sequence>MLHHFKGFSMRRQRPRGSQLGLLLLASQLFQVGLDNVPPVTLGVLGLNVYLYLFPAAPLMQACVSVQNAYWHGDWRRLFLSPFHHVDDWHLYFNLTSFLWKGINLERRMGGAWFLYVLSVFSLLTGLVYLGLEAGLTLLTDDHSYSVQCAVGFSGVLFALKILSNHYHPGGVTHVLGLRVDNRYASWVELVLIHLTNPGTSLIGHLAGILVGLLYTAGPLKSIMKTSAAWVTGPSRFSQPNNSYSGYSGTRSGGPAGGEYAGRRWDQAGGMTEQEQLDQALRNSLNDAGPRPGDAAPPPYGFNLSDEEVRRRRLMRFDR</sequence>
<protein>
    <recommendedName>
        <fullName evidence="7">Peptidase S54 rhomboid domain-containing protein</fullName>
    </recommendedName>
</protein>
<keyword evidence="4 6" id="KW-0472">Membrane</keyword>
<keyword evidence="2 6" id="KW-0812">Transmembrane</keyword>
<evidence type="ECO:0000256" key="4">
    <source>
        <dbReference type="ARBA" id="ARBA00023136"/>
    </source>
</evidence>
<proteinExistence type="predicted"/>
<dbReference type="InterPro" id="IPR022764">
    <property type="entry name" value="Peptidase_S54_rhomboid_dom"/>
</dbReference>
<evidence type="ECO:0000313" key="8">
    <source>
        <dbReference type="Ensembl" id="ENSGMOP00000015660.2"/>
    </source>
</evidence>
<dbReference type="PANTHER" id="PTHR43066:SF14">
    <property type="entry name" value="RHOMBOID-RELATED PROTEIN 4"/>
    <property type="match status" value="1"/>
</dbReference>
<accession>A0A8C4ZIF8</accession>
<dbReference type="CTD" id="84236"/>
<evidence type="ECO:0000256" key="5">
    <source>
        <dbReference type="SAM" id="MobiDB-lite"/>
    </source>
</evidence>
<comment type="subcellular location">
    <subcellularLocation>
        <location evidence="1">Membrane</location>
        <topology evidence="1">Multi-pass membrane protein</topology>
    </subcellularLocation>
</comment>
<keyword evidence="9" id="KW-1185">Reference proteome</keyword>
<reference evidence="8" key="1">
    <citation type="submission" date="2025-08" db="UniProtKB">
        <authorList>
            <consortium name="Ensembl"/>
        </authorList>
    </citation>
    <scope>IDENTIFICATION</scope>
</reference>
<keyword evidence="3 6" id="KW-1133">Transmembrane helix</keyword>
<reference evidence="8" key="2">
    <citation type="submission" date="2025-09" db="UniProtKB">
        <authorList>
            <consortium name="Ensembl"/>
        </authorList>
    </citation>
    <scope>IDENTIFICATION</scope>
</reference>
<evidence type="ECO:0000256" key="3">
    <source>
        <dbReference type="ARBA" id="ARBA00022989"/>
    </source>
</evidence>
<dbReference type="OMA" id="IWFAYII"/>
<evidence type="ECO:0000259" key="7">
    <source>
        <dbReference type="Pfam" id="PF01694"/>
    </source>
</evidence>
<evidence type="ECO:0000256" key="6">
    <source>
        <dbReference type="SAM" id="Phobius"/>
    </source>
</evidence>
<dbReference type="Proteomes" id="UP000694546">
    <property type="component" value="Chromosome 16"/>
</dbReference>
<name>A0A8C4ZIF8_GADMO</name>
<dbReference type="GO" id="GO:0004252">
    <property type="term" value="F:serine-type endopeptidase activity"/>
    <property type="evidence" value="ECO:0007669"/>
    <property type="project" value="InterPro"/>
</dbReference>
<feature type="transmembrane region" description="Helical" evidence="6">
    <location>
        <begin position="113"/>
        <end position="132"/>
    </location>
</feature>
<feature type="domain" description="Peptidase S54 rhomboid" evidence="7">
    <location>
        <begin position="73"/>
        <end position="217"/>
    </location>
</feature>
<organism evidence="8 9">
    <name type="scientific">Gadus morhua</name>
    <name type="common">Atlantic cod</name>
    <dbReference type="NCBI Taxonomy" id="8049"/>
    <lineage>
        <taxon>Eukaryota</taxon>
        <taxon>Metazoa</taxon>
        <taxon>Chordata</taxon>
        <taxon>Craniata</taxon>
        <taxon>Vertebrata</taxon>
        <taxon>Euteleostomi</taxon>
        <taxon>Actinopterygii</taxon>
        <taxon>Neopterygii</taxon>
        <taxon>Teleostei</taxon>
        <taxon>Neoteleostei</taxon>
        <taxon>Acanthomorphata</taxon>
        <taxon>Zeiogadaria</taxon>
        <taxon>Gadariae</taxon>
        <taxon>Gadiformes</taxon>
        <taxon>Gadoidei</taxon>
        <taxon>Gadidae</taxon>
        <taxon>Gadus</taxon>
    </lineage>
</organism>
<dbReference type="SUPFAM" id="SSF144091">
    <property type="entry name" value="Rhomboid-like"/>
    <property type="match status" value="1"/>
</dbReference>
<feature type="region of interest" description="Disordered" evidence="5">
    <location>
        <begin position="275"/>
        <end position="308"/>
    </location>
</feature>
<evidence type="ECO:0000256" key="1">
    <source>
        <dbReference type="ARBA" id="ARBA00004141"/>
    </source>
</evidence>
<dbReference type="Pfam" id="PF01694">
    <property type="entry name" value="Rhomboid"/>
    <property type="match status" value="1"/>
</dbReference>
<dbReference type="GeneTree" id="ENSGT00390000010744"/>
<evidence type="ECO:0000313" key="9">
    <source>
        <dbReference type="Proteomes" id="UP000694546"/>
    </source>
</evidence>
<dbReference type="KEGG" id="gmh:115560994"/>
<dbReference type="GO" id="GO:0016020">
    <property type="term" value="C:membrane"/>
    <property type="evidence" value="ECO:0007669"/>
    <property type="project" value="UniProtKB-SubCell"/>
</dbReference>
<dbReference type="AlphaFoldDB" id="A0A8C4ZIF8"/>
<feature type="region of interest" description="Disordered" evidence="5">
    <location>
        <begin position="241"/>
        <end position="263"/>
    </location>
</feature>
<dbReference type="Ensembl" id="ENSGMOT00000016060.2">
    <property type="protein sequence ID" value="ENSGMOP00000015660.2"/>
    <property type="gene ID" value="ENSGMOG00000014534.2"/>
</dbReference>
<evidence type="ECO:0000256" key="2">
    <source>
        <dbReference type="ARBA" id="ARBA00022692"/>
    </source>
</evidence>